<evidence type="ECO:0000313" key="13">
    <source>
        <dbReference type="Proteomes" id="UP000516160"/>
    </source>
</evidence>
<evidence type="ECO:0000256" key="8">
    <source>
        <dbReference type="HAMAP-Rule" id="MF_00193"/>
    </source>
</evidence>
<proteinExistence type="inferred from homology"/>
<keyword evidence="2 8" id="KW-0436">Ligase</keyword>
<dbReference type="GO" id="GO:0009435">
    <property type="term" value="P:NAD+ biosynthetic process"/>
    <property type="evidence" value="ECO:0007669"/>
    <property type="project" value="UniProtKB-UniRule"/>
</dbReference>
<evidence type="ECO:0000256" key="4">
    <source>
        <dbReference type="ARBA" id="ARBA00022741"/>
    </source>
</evidence>
<dbReference type="GO" id="GO:0003952">
    <property type="term" value="F:NAD+ synthase (glutamine-hydrolyzing) activity"/>
    <property type="evidence" value="ECO:0007669"/>
    <property type="project" value="InterPro"/>
</dbReference>
<dbReference type="GO" id="GO:0004359">
    <property type="term" value="F:glutaminase activity"/>
    <property type="evidence" value="ECO:0007669"/>
    <property type="project" value="InterPro"/>
</dbReference>
<evidence type="ECO:0000256" key="10">
    <source>
        <dbReference type="RuleBase" id="RU003812"/>
    </source>
</evidence>
<dbReference type="UniPathway" id="UPA00253">
    <property type="reaction ID" value="UER00333"/>
</dbReference>
<feature type="binding site" description="in other chain" evidence="8">
    <location>
        <begin position="227"/>
        <end position="228"/>
    </location>
    <ligand>
        <name>deamido-NAD(+)</name>
        <dbReference type="ChEBI" id="CHEBI:58437"/>
        <note>ligand shared between two neighboring subunits</note>
    </ligand>
</feature>
<comment type="function">
    <text evidence="8">Catalyzes the ATP-dependent amidation of deamido-NAD to form NAD. Uses ammonia as a nitrogen source.</text>
</comment>
<feature type="domain" description="NAD/GMP synthase" evidence="11">
    <location>
        <begin position="7"/>
        <end position="230"/>
    </location>
</feature>
<comment type="caution">
    <text evidence="8">Lacks conserved residue(s) required for the propagation of feature annotation.</text>
</comment>
<evidence type="ECO:0000256" key="9">
    <source>
        <dbReference type="RuleBase" id="RU003811"/>
    </source>
</evidence>
<feature type="binding site" evidence="8">
    <location>
        <position position="181"/>
    </location>
    <ligand>
        <name>ATP</name>
        <dbReference type="ChEBI" id="CHEBI:30616"/>
    </ligand>
</feature>
<feature type="binding site" evidence="8">
    <location>
        <begin position="29"/>
        <end position="36"/>
    </location>
    <ligand>
        <name>ATP</name>
        <dbReference type="ChEBI" id="CHEBI:30616"/>
    </ligand>
</feature>
<dbReference type="InterPro" id="IPR014729">
    <property type="entry name" value="Rossmann-like_a/b/a_fold"/>
</dbReference>
<evidence type="ECO:0000256" key="2">
    <source>
        <dbReference type="ARBA" id="ARBA00022598"/>
    </source>
</evidence>
<evidence type="ECO:0000256" key="3">
    <source>
        <dbReference type="ARBA" id="ARBA00022723"/>
    </source>
</evidence>
<comment type="catalytic activity">
    <reaction evidence="8 10">
        <text>deamido-NAD(+) + NH4(+) + ATP = AMP + diphosphate + NAD(+) + H(+)</text>
        <dbReference type="Rhea" id="RHEA:21188"/>
        <dbReference type="ChEBI" id="CHEBI:15378"/>
        <dbReference type="ChEBI" id="CHEBI:28938"/>
        <dbReference type="ChEBI" id="CHEBI:30616"/>
        <dbReference type="ChEBI" id="CHEBI:33019"/>
        <dbReference type="ChEBI" id="CHEBI:57540"/>
        <dbReference type="ChEBI" id="CHEBI:58437"/>
        <dbReference type="ChEBI" id="CHEBI:456215"/>
        <dbReference type="EC" id="6.3.1.5"/>
    </reaction>
</comment>
<dbReference type="GO" id="GO:0005524">
    <property type="term" value="F:ATP binding"/>
    <property type="evidence" value="ECO:0007669"/>
    <property type="project" value="UniProtKB-UniRule"/>
</dbReference>
<feature type="binding site" evidence="8">
    <location>
        <position position="130"/>
    </location>
    <ligand>
        <name>ATP</name>
        <dbReference type="ChEBI" id="CHEBI:30616"/>
    </ligand>
</feature>
<dbReference type="InterPro" id="IPR003694">
    <property type="entry name" value="NAD_synthase"/>
</dbReference>
<dbReference type="Pfam" id="PF02540">
    <property type="entry name" value="NAD_synthase"/>
    <property type="match status" value="1"/>
</dbReference>
<dbReference type="AlphaFoldDB" id="A0A7G9WAK5"/>
<evidence type="ECO:0000256" key="7">
    <source>
        <dbReference type="ARBA" id="ARBA00023027"/>
    </source>
</evidence>
<comment type="similarity">
    <text evidence="1 8 9">Belongs to the NAD synthetase family.</text>
</comment>
<evidence type="ECO:0000313" key="12">
    <source>
        <dbReference type="EMBL" id="QNO15717.1"/>
    </source>
</evidence>
<reference evidence="12 13" key="1">
    <citation type="submission" date="2020-07" db="EMBL/GenBank/DDBJ databases">
        <title>Alkalicella. sp. LB2 genome.</title>
        <authorList>
            <person name="Postec A."/>
            <person name="Quemeneur M."/>
        </authorList>
    </citation>
    <scope>NUCLEOTIDE SEQUENCE [LARGE SCALE GENOMIC DNA]</scope>
    <source>
        <strain evidence="12 13">LB2</strain>
    </source>
</reference>
<feature type="binding site" evidence="8">
    <location>
        <position position="35"/>
    </location>
    <ligand>
        <name>Mg(2+)</name>
        <dbReference type="ChEBI" id="CHEBI:18420"/>
    </ligand>
</feature>
<evidence type="ECO:0000256" key="6">
    <source>
        <dbReference type="ARBA" id="ARBA00022842"/>
    </source>
</evidence>
<dbReference type="Proteomes" id="UP000516160">
    <property type="component" value="Chromosome"/>
</dbReference>
<name>A0A7G9WAK5_ALKCA</name>
<dbReference type="CDD" id="cd00553">
    <property type="entry name" value="NAD_synthase"/>
    <property type="match status" value="1"/>
</dbReference>
<dbReference type="GO" id="GO:0005737">
    <property type="term" value="C:cytoplasm"/>
    <property type="evidence" value="ECO:0007669"/>
    <property type="project" value="InterPro"/>
</dbReference>
<protein>
    <recommendedName>
        <fullName evidence="8 10">NH(3)-dependent NAD(+) synthetase</fullName>
        <ecNumber evidence="8 10">6.3.1.5</ecNumber>
    </recommendedName>
</protein>
<dbReference type="EC" id="6.3.1.5" evidence="8 10"/>
<keyword evidence="7 8" id="KW-0520">NAD</keyword>
<feature type="binding site" description="in other chain" evidence="8">
    <location>
        <position position="143"/>
    </location>
    <ligand>
        <name>deamido-NAD(+)</name>
        <dbReference type="ChEBI" id="CHEBI:58437"/>
        <note>ligand shared between two neighboring subunits</note>
    </ligand>
</feature>
<keyword evidence="6 8" id="KW-0460">Magnesium</keyword>
<dbReference type="NCBIfam" id="TIGR00552">
    <property type="entry name" value="nadE"/>
    <property type="match status" value="1"/>
</dbReference>
<keyword evidence="13" id="KW-1185">Reference proteome</keyword>
<dbReference type="PANTHER" id="PTHR23090">
    <property type="entry name" value="NH 3 /GLUTAMINE-DEPENDENT NAD + SYNTHETASE"/>
    <property type="match status" value="1"/>
</dbReference>
<feature type="binding site" evidence="8">
    <location>
        <position position="135"/>
    </location>
    <ligand>
        <name>Mg(2+)</name>
        <dbReference type="ChEBI" id="CHEBI:18420"/>
    </ligand>
</feature>
<comment type="subunit">
    <text evidence="8">Homodimer.</text>
</comment>
<dbReference type="RefSeq" id="WP_213166125.1">
    <property type="nucleotide sequence ID" value="NZ_CP058559.1"/>
</dbReference>
<organism evidence="12 13">
    <name type="scientific">Alkalicella caledoniensis</name>
    <dbReference type="NCBI Taxonomy" id="2731377"/>
    <lineage>
        <taxon>Bacteria</taxon>
        <taxon>Bacillati</taxon>
        <taxon>Bacillota</taxon>
        <taxon>Clostridia</taxon>
        <taxon>Eubacteriales</taxon>
        <taxon>Proteinivoracaceae</taxon>
        <taxon>Alkalicella</taxon>
    </lineage>
</organism>
<evidence type="ECO:0000256" key="1">
    <source>
        <dbReference type="ARBA" id="ARBA00005859"/>
    </source>
</evidence>
<keyword evidence="3 8" id="KW-0479">Metal-binding</keyword>
<accession>A0A7G9WAK5</accession>
<comment type="pathway">
    <text evidence="8">Cofactor biosynthesis; NAD(+) biosynthesis; NAD(+) from deamido-NAD(+) (ammonia route): step 1/1.</text>
</comment>
<dbReference type="InterPro" id="IPR022310">
    <property type="entry name" value="NAD/GMP_synthase"/>
</dbReference>
<keyword evidence="5 8" id="KW-0067">ATP-binding</keyword>
<dbReference type="InterPro" id="IPR022926">
    <property type="entry name" value="NH(3)-dep_NAD(+)_synth"/>
</dbReference>
<dbReference type="EMBL" id="CP058559">
    <property type="protein sequence ID" value="QNO15717.1"/>
    <property type="molecule type" value="Genomic_DNA"/>
</dbReference>
<feature type="binding site" description="in other chain" evidence="8">
    <location>
        <position position="110"/>
    </location>
    <ligand>
        <name>deamido-NAD(+)</name>
        <dbReference type="ChEBI" id="CHEBI:58437"/>
        <note>ligand shared between two neighboring subunits</note>
    </ligand>
</feature>
<dbReference type="GO" id="GO:0008795">
    <property type="term" value="F:NAD+ synthase activity"/>
    <property type="evidence" value="ECO:0007669"/>
    <property type="project" value="UniProtKB-UniRule"/>
</dbReference>
<dbReference type="SUPFAM" id="SSF52402">
    <property type="entry name" value="Adenine nucleotide alpha hydrolases-like"/>
    <property type="match status" value="1"/>
</dbReference>
<feature type="binding site" evidence="8">
    <location>
        <position position="150"/>
    </location>
    <ligand>
        <name>deamido-NAD(+)</name>
        <dbReference type="ChEBI" id="CHEBI:58437"/>
        <note>ligand shared between two neighboring subunits</note>
    </ligand>
</feature>
<dbReference type="GO" id="GO:0046872">
    <property type="term" value="F:metal ion binding"/>
    <property type="evidence" value="ECO:0007669"/>
    <property type="project" value="UniProtKB-KW"/>
</dbReference>
<dbReference type="KEGG" id="acae:HYG86_13570"/>
<evidence type="ECO:0000259" key="11">
    <source>
        <dbReference type="Pfam" id="PF02540"/>
    </source>
</evidence>
<sequence length="245" mass="26925">MDYLKEIENRVTFLREYVEKAGANGIVLGISGGKDSAVEAALAKKAFPDTTFGVIMPCHSMPMDTEHGKILCESLGIQYTVVDLSSTYDDLLNTIPVGINDLSKANIKPRLRMTTLYAIAQSQNALVLGTGNRTEIVLGYFTKHGDGACDINLISDLTVGQVFAMADALDIPKEIINKPPSAGLWEGQTDEEELGLKYADVDNYILTGEGSPEVIEKVERLYKTTEHKRNTFAKYRDIALLTNKM</sequence>
<gene>
    <name evidence="8 12" type="primary">nadE</name>
    <name evidence="12" type="ORF">HYG86_13570</name>
</gene>
<evidence type="ECO:0000256" key="5">
    <source>
        <dbReference type="ARBA" id="ARBA00022840"/>
    </source>
</evidence>
<dbReference type="PANTHER" id="PTHR23090:SF9">
    <property type="entry name" value="GLUTAMINE-DEPENDENT NAD(+) SYNTHETASE"/>
    <property type="match status" value="1"/>
</dbReference>
<dbReference type="HAMAP" id="MF_00193">
    <property type="entry name" value="NadE_ammonia_dep"/>
    <property type="match status" value="1"/>
</dbReference>
<dbReference type="Gene3D" id="3.40.50.620">
    <property type="entry name" value="HUPs"/>
    <property type="match status" value="1"/>
</dbReference>
<keyword evidence="4 8" id="KW-0547">Nucleotide-binding</keyword>